<sequence length="72" mass="8430">MEQPVKSTPVPTAPPDEPYSLRREIDRAWAWVVFVWQMLRRLGGPRATLRTLAFIVALLVRRTLVQWGWSKK</sequence>
<name>U5QHU7_GLOK1</name>
<reference evidence="1 2" key="1">
    <citation type="journal article" date="2013" name="PLoS ONE">
        <title>Cultivation and Complete Genome Sequencing of Gloeobacter kilaueensis sp. nov., from a Lava Cave in Kilauea Caldera, Hawai'i.</title>
        <authorList>
            <person name="Saw J.H."/>
            <person name="Schatz M."/>
            <person name="Brown M.V."/>
            <person name="Kunkel D.D."/>
            <person name="Foster J.S."/>
            <person name="Shick H."/>
            <person name="Christensen S."/>
            <person name="Hou S."/>
            <person name="Wan X."/>
            <person name="Donachie S.P."/>
        </authorList>
    </citation>
    <scope>NUCLEOTIDE SEQUENCE [LARGE SCALE GENOMIC DNA]</scope>
    <source>
        <strain evidence="2">JS</strain>
    </source>
</reference>
<protein>
    <submittedName>
        <fullName evidence="1">Uncharacterized protein</fullName>
    </submittedName>
</protein>
<proteinExistence type="predicted"/>
<dbReference type="HOGENOM" id="CLU_2716729_0_0_3"/>
<accession>U5QHU7</accession>
<organism evidence="1 2">
    <name type="scientific">Gloeobacter kilaueensis (strain ATCC BAA-2537 / CCAP 1431/1 / ULC 316 / JS1)</name>
    <dbReference type="NCBI Taxonomy" id="1183438"/>
    <lineage>
        <taxon>Bacteria</taxon>
        <taxon>Bacillati</taxon>
        <taxon>Cyanobacteriota</taxon>
        <taxon>Cyanophyceae</taxon>
        <taxon>Gloeobacterales</taxon>
        <taxon>Gloeobacteraceae</taxon>
        <taxon>Gloeobacter</taxon>
    </lineage>
</organism>
<keyword evidence="2" id="KW-1185">Reference proteome</keyword>
<dbReference type="AlphaFoldDB" id="U5QHU7"/>
<dbReference type="KEGG" id="glj:GKIL_2250"/>
<dbReference type="Proteomes" id="UP000017396">
    <property type="component" value="Chromosome"/>
</dbReference>
<dbReference type="EMBL" id="CP003587">
    <property type="protein sequence ID" value="AGY58496.1"/>
    <property type="molecule type" value="Genomic_DNA"/>
</dbReference>
<dbReference type="STRING" id="1183438.GKIL_2250"/>
<evidence type="ECO:0000313" key="1">
    <source>
        <dbReference type="EMBL" id="AGY58496.1"/>
    </source>
</evidence>
<evidence type="ECO:0000313" key="2">
    <source>
        <dbReference type="Proteomes" id="UP000017396"/>
    </source>
</evidence>
<gene>
    <name evidence="1" type="ORF">GKIL_2250</name>
</gene>